<evidence type="ECO:0000313" key="3">
    <source>
        <dbReference type="Proteomes" id="UP000467249"/>
    </source>
</evidence>
<keyword evidence="1" id="KW-1133">Transmembrane helix</keyword>
<reference evidence="2 3" key="1">
    <citation type="journal article" date="2019" name="Emerg. Microbes Infect.">
        <title>Comprehensive subspecies identification of 175 nontuberculous mycobacteria species based on 7547 genomic profiles.</title>
        <authorList>
            <person name="Matsumoto Y."/>
            <person name="Kinjo T."/>
            <person name="Motooka D."/>
            <person name="Nabeya D."/>
            <person name="Jung N."/>
            <person name="Uechi K."/>
            <person name="Horii T."/>
            <person name="Iida T."/>
            <person name="Fujita J."/>
            <person name="Nakamura S."/>
        </authorList>
    </citation>
    <scope>NUCLEOTIDE SEQUENCE [LARGE SCALE GENOMIC DNA]</scope>
    <source>
        <strain evidence="2 3">JCM 30275</strain>
    </source>
</reference>
<accession>A0A6N4WAN9</accession>
<gene>
    <name evidence="2" type="ORF">MANY_27700</name>
</gene>
<evidence type="ECO:0008006" key="4">
    <source>
        <dbReference type="Google" id="ProtNLM"/>
    </source>
</evidence>
<dbReference type="InterPro" id="IPR009963">
    <property type="entry name" value="DUF1490"/>
</dbReference>
<dbReference type="Pfam" id="PF07371">
    <property type="entry name" value="DUF1490"/>
    <property type="match status" value="1"/>
</dbReference>
<keyword evidence="3" id="KW-1185">Reference proteome</keyword>
<dbReference type="Proteomes" id="UP000467249">
    <property type="component" value="Chromosome"/>
</dbReference>
<proteinExistence type="predicted"/>
<dbReference type="RefSeq" id="WP_163804751.1">
    <property type="nucleotide sequence ID" value="NZ_AP022620.1"/>
</dbReference>
<dbReference type="EMBL" id="AP022620">
    <property type="protein sequence ID" value="BBZ77433.1"/>
    <property type="molecule type" value="Genomic_DNA"/>
</dbReference>
<name>A0A6N4WAN9_9MYCO</name>
<keyword evidence="1" id="KW-0472">Membrane</keyword>
<dbReference type="KEGG" id="many:MANY_27700"/>
<protein>
    <recommendedName>
        <fullName evidence="4">DUF1490 domain-containing protein</fullName>
    </recommendedName>
</protein>
<sequence>MWQAAAAKAATTVVTGVVGVAAYEALKKATARLPLRQTAVTATAAGLRGVRAAEANAERVRLAIGDVVAEAREQIGEEAPAPVAGDAGHDHTH</sequence>
<organism evidence="2 3">
    <name type="scientific">Mycolicibacterium anyangense</name>
    <dbReference type="NCBI Taxonomy" id="1431246"/>
    <lineage>
        <taxon>Bacteria</taxon>
        <taxon>Bacillati</taxon>
        <taxon>Actinomycetota</taxon>
        <taxon>Actinomycetes</taxon>
        <taxon>Mycobacteriales</taxon>
        <taxon>Mycobacteriaceae</taxon>
        <taxon>Mycolicibacterium</taxon>
    </lineage>
</organism>
<evidence type="ECO:0000313" key="2">
    <source>
        <dbReference type="EMBL" id="BBZ77433.1"/>
    </source>
</evidence>
<feature type="transmembrane region" description="Helical" evidence="1">
    <location>
        <begin position="6"/>
        <end position="26"/>
    </location>
</feature>
<evidence type="ECO:0000256" key="1">
    <source>
        <dbReference type="SAM" id="Phobius"/>
    </source>
</evidence>
<keyword evidence="1" id="KW-0812">Transmembrane</keyword>
<dbReference type="AlphaFoldDB" id="A0A6N4WAN9"/>